<comment type="similarity">
    <text evidence="2">Belongs to the ABC transporter superfamily.</text>
</comment>
<dbReference type="Pfam" id="PF08352">
    <property type="entry name" value="oligo_HPY"/>
    <property type="match status" value="1"/>
</dbReference>
<feature type="domain" description="ABC transporter" evidence="10">
    <location>
        <begin position="277"/>
        <end position="526"/>
    </location>
</feature>
<dbReference type="RefSeq" id="WP_264498419.1">
    <property type="nucleotide sequence ID" value="NZ_CP109947.1"/>
</dbReference>
<dbReference type="InterPro" id="IPR003593">
    <property type="entry name" value="AAA+_ATPase"/>
</dbReference>
<dbReference type="PROSITE" id="PS00211">
    <property type="entry name" value="ABC_TRANSPORTER_1"/>
    <property type="match status" value="2"/>
</dbReference>
<dbReference type="InterPro" id="IPR003439">
    <property type="entry name" value="ABC_transporter-like_ATP-bd"/>
</dbReference>
<dbReference type="NCBIfam" id="NF011713">
    <property type="entry name" value="PRK15134.1"/>
    <property type="match status" value="1"/>
</dbReference>
<evidence type="ECO:0000256" key="4">
    <source>
        <dbReference type="ARBA" id="ARBA00022475"/>
    </source>
</evidence>
<evidence type="ECO:0000256" key="1">
    <source>
        <dbReference type="ARBA" id="ARBA00004417"/>
    </source>
</evidence>
<proteinExistence type="inferred from homology"/>
<dbReference type="EC" id="7.4.2.9" evidence="8"/>
<feature type="domain" description="ABC transporter" evidence="10">
    <location>
        <begin position="7"/>
        <end position="258"/>
    </location>
</feature>
<evidence type="ECO:0000256" key="3">
    <source>
        <dbReference type="ARBA" id="ARBA00022448"/>
    </source>
</evidence>
<keyword evidence="5" id="KW-0547">Nucleotide-binding</keyword>
<keyword evidence="7" id="KW-0472">Membrane</keyword>
<protein>
    <recommendedName>
        <fullName evidence="8">ABC-type dipeptide transporter</fullName>
        <ecNumber evidence="8">7.4.2.9</ecNumber>
    </recommendedName>
</protein>
<dbReference type="SMART" id="SM00382">
    <property type="entry name" value="AAA"/>
    <property type="match status" value="2"/>
</dbReference>
<keyword evidence="3" id="KW-0813">Transport</keyword>
<accession>A0ABZ2G6S6</accession>
<dbReference type="InterPro" id="IPR017871">
    <property type="entry name" value="ABC_transporter-like_CS"/>
</dbReference>
<reference evidence="11 12" key="1">
    <citation type="journal article" date="2024" name="Front. Plant Sci.">
        <title>Comprehensive phenomic and genomic studies of the species, Pectobacterium cacticida and proposal for reclassification as Alcorniella cacticida comb. nov.</title>
        <authorList>
            <person name="Jonca J."/>
            <person name="Pirhonen M."/>
            <person name="Waleron M.M."/>
            <person name="Gawor J."/>
            <person name="Mrozik A."/>
            <person name="Smoktunowicz M."/>
            <person name="Waleron K."/>
            <person name="Waleron M."/>
        </authorList>
    </citation>
    <scope>NUCLEOTIDE SEQUENCE [LARGE SCALE GENOMIC DNA]</scope>
    <source>
        <strain evidence="11 12">DPMP6</strain>
    </source>
</reference>
<dbReference type="Pfam" id="PF00005">
    <property type="entry name" value="ABC_tran"/>
    <property type="match status" value="2"/>
</dbReference>
<dbReference type="InterPro" id="IPR027417">
    <property type="entry name" value="P-loop_NTPase"/>
</dbReference>
<sequence>MSSSPLLQIDNLSIAFRKGDQEQRVVNGLSLAVNAGETLAIVGESGSGKSVTALSILRLLPSPPVVYPQGDIRFAGQSLLHADEKTLRQVRGNRIAMIFQEPMVSLNPLHTIEKQLIEVLSLHRGMRTEAARGDVIACLDRVGIRQAKNRLHDFPHQLSGGERQRVMIAMALLTRPDLLIADEPTTALDVTVQAQILNLLNELKQEMGMSLLFITHDLNIVRQLADNVLVMKAGQAVEQNRCQRLFSAPQHPYTRQLLNAEPAGEPLPLADNDEPLLRVENLHVSFPIKRGILRRTVDEKQVVNNISFTLRRGESIGLVGESGSGKSTTGLALLRLIQSRGEIWFDGNPLQGLTRKQMLPFRRRIQVVFQDPNAALNPRLNVEQIIAEGLTVHHRLSQTARDQRVIEAMQEVGLDPATRFRYPSEFSGGQRQRIAIARAIILQPELLILDEPTSSLDRTVQAQILALLKSLQEKHRIAYLFISHDLQIVRSLCHQVMVLRQGNVVEQGLCKQVFTHPVEPYTRELLQFSSCLAETSLT</sequence>
<evidence type="ECO:0000313" key="12">
    <source>
        <dbReference type="Proteomes" id="UP001379444"/>
    </source>
</evidence>
<name>A0ABZ2G6S6_9GAMM</name>
<dbReference type="NCBIfam" id="NF008453">
    <property type="entry name" value="PRK11308.1"/>
    <property type="match status" value="2"/>
</dbReference>
<comment type="catalytic activity">
    <reaction evidence="9">
        <text>a dipeptide(out) + ATP + H2O = a dipeptide(in) + ADP + phosphate + H(+)</text>
        <dbReference type="Rhea" id="RHEA:23120"/>
        <dbReference type="ChEBI" id="CHEBI:15377"/>
        <dbReference type="ChEBI" id="CHEBI:15378"/>
        <dbReference type="ChEBI" id="CHEBI:30616"/>
        <dbReference type="ChEBI" id="CHEBI:43474"/>
        <dbReference type="ChEBI" id="CHEBI:90799"/>
        <dbReference type="ChEBI" id="CHEBI:456216"/>
        <dbReference type="EC" id="7.4.2.9"/>
    </reaction>
</comment>
<dbReference type="CDD" id="cd03257">
    <property type="entry name" value="ABC_NikE_OppD_transporters"/>
    <property type="match status" value="2"/>
</dbReference>
<dbReference type="EMBL" id="CP125967">
    <property type="protein sequence ID" value="WWO37516.1"/>
    <property type="molecule type" value="Genomic_DNA"/>
</dbReference>
<keyword evidence="6 11" id="KW-0067">ATP-binding</keyword>
<evidence type="ECO:0000256" key="9">
    <source>
        <dbReference type="ARBA" id="ARBA00047356"/>
    </source>
</evidence>
<dbReference type="InterPro" id="IPR050388">
    <property type="entry name" value="ABC_Ni/Peptide_Import"/>
</dbReference>
<dbReference type="PANTHER" id="PTHR43297">
    <property type="entry name" value="OLIGOPEPTIDE TRANSPORT ATP-BINDING PROTEIN APPD"/>
    <property type="match status" value="1"/>
</dbReference>
<evidence type="ECO:0000256" key="2">
    <source>
        <dbReference type="ARBA" id="ARBA00005417"/>
    </source>
</evidence>
<comment type="subcellular location">
    <subcellularLocation>
        <location evidence="1">Cell inner membrane</location>
        <topology evidence="1">Peripheral membrane protein</topology>
    </subcellularLocation>
</comment>
<gene>
    <name evidence="11" type="primary">yejF</name>
    <name evidence="11" type="ORF">QNA12_13195</name>
</gene>
<evidence type="ECO:0000256" key="5">
    <source>
        <dbReference type="ARBA" id="ARBA00022741"/>
    </source>
</evidence>
<dbReference type="Proteomes" id="UP001379444">
    <property type="component" value="Chromosome"/>
</dbReference>
<dbReference type="SUPFAM" id="SSF52540">
    <property type="entry name" value="P-loop containing nucleoside triphosphate hydrolases"/>
    <property type="match status" value="2"/>
</dbReference>
<evidence type="ECO:0000256" key="7">
    <source>
        <dbReference type="ARBA" id="ARBA00023136"/>
    </source>
</evidence>
<keyword evidence="12" id="KW-1185">Reference proteome</keyword>
<evidence type="ECO:0000313" key="11">
    <source>
        <dbReference type="EMBL" id="WWO37516.1"/>
    </source>
</evidence>
<evidence type="ECO:0000256" key="8">
    <source>
        <dbReference type="ARBA" id="ARBA00038852"/>
    </source>
</evidence>
<evidence type="ECO:0000256" key="6">
    <source>
        <dbReference type="ARBA" id="ARBA00022840"/>
    </source>
</evidence>
<dbReference type="Gene3D" id="3.40.50.300">
    <property type="entry name" value="P-loop containing nucleotide triphosphate hydrolases"/>
    <property type="match status" value="2"/>
</dbReference>
<dbReference type="PROSITE" id="PS50893">
    <property type="entry name" value="ABC_TRANSPORTER_2"/>
    <property type="match status" value="2"/>
</dbReference>
<dbReference type="GO" id="GO:0005524">
    <property type="term" value="F:ATP binding"/>
    <property type="evidence" value="ECO:0007669"/>
    <property type="project" value="UniProtKB-KW"/>
</dbReference>
<organism evidence="11 12">
    <name type="scientific">Pectobacterium cacticida</name>
    <dbReference type="NCBI Taxonomy" id="69221"/>
    <lineage>
        <taxon>Bacteria</taxon>
        <taxon>Pseudomonadati</taxon>
        <taxon>Pseudomonadota</taxon>
        <taxon>Gammaproteobacteria</taxon>
        <taxon>Enterobacterales</taxon>
        <taxon>Pectobacteriaceae</taxon>
        <taxon>Pectobacterium</taxon>
    </lineage>
</organism>
<dbReference type="PANTHER" id="PTHR43297:SF2">
    <property type="entry name" value="DIPEPTIDE TRANSPORT ATP-BINDING PROTEIN DPPD"/>
    <property type="match status" value="1"/>
</dbReference>
<dbReference type="InterPro" id="IPR013563">
    <property type="entry name" value="Oligopep_ABC_C"/>
</dbReference>
<keyword evidence="4" id="KW-1003">Cell membrane</keyword>
<dbReference type="NCBIfam" id="NF007739">
    <property type="entry name" value="PRK10419.1"/>
    <property type="match status" value="2"/>
</dbReference>
<evidence type="ECO:0000259" key="10">
    <source>
        <dbReference type="PROSITE" id="PS50893"/>
    </source>
</evidence>